<evidence type="ECO:0000313" key="1">
    <source>
        <dbReference type="EMBL" id="EWS73591.1"/>
    </source>
</evidence>
<sequence>MLQYLQAQQEAKDDSKIKNDIKSKTIQQQFNQKKNKNLHFQQFDIDPFVFEVTPTRIYQDLIHQENEENYVSGRDLNDTCLEISRNQKGHHATKTDCNNMNEVQPLNSTIFPKINLFEKQKENQKMEYVQEQYNNNFQKKQIQSSSEQDICDQELLDKYSENNRLKKEKQQTLN</sequence>
<proteinExistence type="predicted"/>
<reference evidence="2" key="1">
    <citation type="journal article" date="2006" name="PLoS Biol.">
        <title>Macronuclear genome sequence of the ciliate Tetrahymena thermophila, a model eukaryote.</title>
        <authorList>
            <person name="Eisen J.A."/>
            <person name="Coyne R.S."/>
            <person name="Wu M."/>
            <person name="Wu D."/>
            <person name="Thiagarajan M."/>
            <person name="Wortman J.R."/>
            <person name="Badger J.H."/>
            <person name="Ren Q."/>
            <person name="Amedeo P."/>
            <person name="Jones K.M."/>
            <person name="Tallon L.J."/>
            <person name="Delcher A.L."/>
            <person name="Salzberg S.L."/>
            <person name="Silva J.C."/>
            <person name="Haas B.J."/>
            <person name="Majoros W.H."/>
            <person name="Farzad M."/>
            <person name="Carlton J.M."/>
            <person name="Smith R.K. Jr."/>
            <person name="Garg J."/>
            <person name="Pearlman R.E."/>
            <person name="Karrer K.M."/>
            <person name="Sun L."/>
            <person name="Manning G."/>
            <person name="Elde N.C."/>
            <person name="Turkewitz A.P."/>
            <person name="Asai D.J."/>
            <person name="Wilkes D.E."/>
            <person name="Wang Y."/>
            <person name="Cai H."/>
            <person name="Collins K."/>
            <person name="Stewart B.A."/>
            <person name="Lee S.R."/>
            <person name="Wilamowska K."/>
            <person name="Weinberg Z."/>
            <person name="Ruzzo W.L."/>
            <person name="Wloga D."/>
            <person name="Gaertig J."/>
            <person name="Frankel J."/>
            <person name="Tsao C.-C."/>
            <person name="Gorovsky M.A."/>
            <person name="Keeling P.J."/>
            <person name="Waller R.F."/>
            <person name="Patron N.J."/>
            <person name="Cherry J.M."/>
            <person name="Stover N.A."/>
            <person name="Krieger C.J."/>
            <person name="del Toro C."/>
            <person name="Ryder H.F."/>
            <person name="Williamson S.C."/>
            <person name="Barbeau R.A."/>
            <person name="Hamilton E.P."/>
            <person name="Orias E."/>
        </authorList>
    </citation>
    <scope>NUCLEOTIDE SEQUENCE [LARGE SCALE GENOMIC DNA]</scope>
    <source>
        <strain evidence="2">SB210</strain>
    </source>
</reference>
<dbReference type="GeneID" id="24441336"/>
<name>W7XH13_TETTS</name>
<dbReference type="Proteomes" id="UP000009168">
    <property type="component" value="Unassembled WGS sequence"/>
</dbReference>
<dbReference type="RefSeq" id="XP_012653873.1">
    <property type="nucleotide sequence ID" value="XM_012798419.1"/>
</dbReference>
<protein>
    <submittedName>
        <fullName evidence="1">Cation channel family protein</fullName>
    </submittedName>
</protein>
<organism evidence="1 2">
    <name type="scientific">Tetrahymena thermophila (strain SB210)</name>
    <dbReference type="NCBI Taxonomy" id="312017"/>
    <lineage>
        <taxon>Eukaryota</taxon>
        <taxon>Sar</taxon>
        <taxon>Alveolata</taxon>
        <taxon>Ciliophora</taxon>
        <taxon>Intramacronucleata</taxon>
        <taxon>Oligohymenophorea</taxon>
        <taxon>Hymenostomatida</taxon>
        <taxon>Tetrahymenina</taxon>
        <taxon>Tetrahymenidae</taxon>
        <taxon>Tetrahymena</taxon>
    </lineage>
</organism>
<keyword evidence="2" id="KW-1185">Reference proteome</keyword>
<gene>
    <name evidence="1" type="ORF">TTHERM_000997598</name>
</gene>
<dbReference type="InParanoid" id="W7XH13"/>
<evidence type="ECO:0000313" key="2">
    <source>
        <dbReference type="Proteomes" id="UP000009168"/>
    </source>
</evidence>
<dbReference type="AlphaFoldDB" id="W7XH13"/>
<dbReference type="EMBL" id="GG662646">
    <property type="protein sequence ID" value="EWS73591.1"/>
    <property type="molecule type" value="Genomic_DNA"/>
</dbReference>
<accession>W7XH13</accession>
<dbReference type="KEGG" id="tet:TTHERM_000997598"/>